<dbReference type="RefSeq" id="WP_311577779.1">
    <property type="nucleotide sequence ID" value="NZ_JAVRIF010000002.1"/>
</dbReference>
<dbReference type="Pfam" id="PF04101">
    <property type="entry name" value="Glyco_tran_28_C"/>
    <property type="match status" value="1"/>
</dbReference>
<proteinExistence type="predicted"/>
<organism evidence="2 3">
    <name type="scientific">Thalassotalea castellviae</name>
    <dbReference type="NCBI Taxonomy" id="3075612"/>
    <lineage>
        <taxon>Bacteria</taxon>
        <taxon>Pseudomonadati</taxon>
        <taxon>Pseudomonadota</taxon>
        <taxon>Gammaproteobacteria</taxon>
        <taxon>Alteromonadales</taxon>
        <taxon>Colwelliaceae</taxon>
        <taxon>Thalassotalea</taxon>
    </lineage>
</organism>
<feature type="domain" description="Glycosyl transferase family 28 C-terminal" evidence="1">
    <location>
        <begin position="3"/>
        <end position="129"/>
    </location>
</feature>
<keyword evidence="3" id="KW-1185">Reference proteome</keyword>
<dbReference type="PANTHER" id="PTHR47043">
    <property type="entry name" value="UDP-N-ACETYLGLUCOSAMINE TRANSFERASE SUBUNIT ALG13"/>
    <property type="match status" value="1"/>
</dbReference>
<dbReference type="EMBL" id="JAVRIF010000002">
    <property type="protein sequence ID" value="MDT0602793.1"/>
    <property type="molecule type" value="Genomic_DNA"/>
</dbReference>
<evidence type="ECO:0000313" key="3">
    <source>
        <dbReference type="Proteomes" id="UP001266357"/>
    </source>
</evidence>
<dbReference type="PANTHER" id="PTHR47043:SF1">
    <property type="entry name" value="UDP-N-ACETYLGLUCOSAMINE TRANSFERASE SUBUNIT ALG13"/>
    <property type="match status" value="1"/>
</dbReference>
<reference evidence="2 3" key="1">
    <citation type="submission" date="2023-09" db="EMBL/GenBank/DDBJ databases">
        <authorList>
            <person name="Rey-Velasco X."/>
        </authorList>
    </citation>
    <scope>NUCLEOTIDE SEQUENCE [LARGE SCALE GENOMIC DNA]</scope>
    <source>
        <strain evidence="2 3">W431</strain>
    </source>
</reference>
<dbReference type="SUPFAM" id="SSF53756">
    <property type="entry name" value="UDP-Glycosyltransferase/glycogen phosphorylase"/>
    <property type="match status" value="1"/>
</dbReference>
<dbReference type="Gene3D" id="3.40.50.2000">
    <property type="entry name" value="Glycogen Phosphorylase B"/>
    <property type="match status" value="1"/>
</dbReference>
<name>A0ABU2ZYT6_9GAMM</name>
<dbReference type="InterPro" id="IPR052474">
    <property type="entry name" value="UDP-GlcNAc_transferase"/>
</dbReference>
<evidence type="ECO:0000259" key="1">
    <source>
        <dbReference type="Pfam" id="PF04101"/>
    </source>
</evidence>
<dbReference type="InterPro" id="IPR048097">
    <property type="entry name" value="Cps14G-like"/>
</dbReference>
<dbReference type="InterPro" id="IPR007235">
    <property type="entry name" value="Glyco_trans_28_C"/>
</dbReference>
<dbReference type="NCBIfam" id="NF041548">
    <property type="entry name" value="PssE"/>
    <property type="match status" value="1"/>
</dbReference>
<protein>
    <submittedName>
        <fullName evidence="2">PssE/Cps14G family polysaccharide biosynthesis glycosyltransferase</fullName>
    </submittedName>
</protein>
<dbReference type="Proteomes" id="UP001266357">
    <property type="component" value="Unassembled WGS sequence"/>
</dbReference>
<sequence>MNIFVTVGHTHYNALFKAVNEQLSPTKYQIVNQISEGTYLPDNHKYFKYSTQVEDEVIKADLVITHAGAGSVFHLLEMEKPTLIVPNFDRIDNHQQDLADFVIKNNYACVCTDLQRLEEFVVKSINTQFTPYKKNNFCGYEKILEVINEA</sequence>
<accession>A0ABU2ZYT6</accession>
<evidence type="ECO:0000313" key="2">
    <source>
        <dbReference type="EMBL" id="MDT0602793.1"/>
    </source>
</evidence>
<gene>
    <name evidence="2" type="primary">pssE</name>
    <name evidence="2" type="ORF">RM573_04245</name>
</gene>
<comment type="caution">
    <text evidence="2">The sequence shown here is derived from an EMBL/GenBank/DDBJ whole genome shotgun (WGS) entry which is preliminary data.</text>
</comment>